<dbReference type="Proteomes" id="UP000887540">
    <property type="component" value="Unplaced"/>
</dbReference>
<feature type="transmembrane region" description="Helical" evidence="1">
    <location>
        <begin position="41"/>
        <end position="60"/>
    </location>
</feature>
<accession>A0A914BZ92</accession>
<feature type="transmembrane region" description="Helical" evidence="1">
    <location>
        <begin position="66"/>
        <end position="87"/>
    </location>
</feature>
<keyword evidence="1" id="KW-1133">Transmembrane helix</keyword>
<name>A0A914BZ92_9BILA</name>
<evidence type="ECO:0000313" key="2">
    <source>
        <dbReference type="Proteomes" id="UP000887540"/>
    </source>
</evidence>
<dbReference type="WBParaSite" id="ACRNAN_Path_1347.g5294.t1">
    <property type="protein sequence ID" value="ACRNAN_Path_1347.g5294.t1"/>
    <property type="gene ID" value="ACRNAN_Path_1347.g5294"/>
</dbReference>
<sequence>MVFVKHLTRKVCDYALCSGLLEDDDLALVEENLYLIDSFRFPVAELLFIFSFPGTLFFIYDWESAVVALISLLSLYALWDFIHYWIFKQILSSWLSFDEKSNQFLVHIRQKEIITFRLQHAISNEDAILCAKISRLSYLKTLRRVLHNLQYFSAELAWEKENLIENFANDDLLSLSSLDTEITGDHLRLSSLKALWQYLFLSRSELLRLYLLVLLKESQTSFSFNYWRTIFLFKIACATLPTLFVRFETALEQNKKLKRNQARPPNIVSNDHATCIAQLEWILERLYEVKQLPSDTTILASVLRNTLEILDHSSHPKTESNKGDIGKKLISTEDLISCEKDYLEESTVESGAEYEIYEATVSHEDPIDRRNHLIDDDIDFMLSKKTETRSVVNELKTALKARKSECLAKEREALARFRNVPLEEILPSELDDDDLLLEAQKVEQQSSKFDEINSNIRKEEDAQPIFIPSTIRAQRPTVEDLQSILRRRQFQMDENVIGDEEEEENF</sequence>
<protein>
    <submittedName>
        <fullName evidence="3">Vezatin</fullName>
    </submittedName>
</protein>
<dbReference type="AlphaFoldDB" id="A0A914BZ92"/>
<keyword evidence="1" id="KW-0472">Membrane</keyword>
<organism evidence="2 3">
    <name type="scientific">Acrobeloides nanus</name>
    <dbReference type="NCBI Taxonomy" id="290746"/>
    <lineage>
        <taxon>Eukaryota</taxon>
        <taxon>Metazoa</taxon>
        <taxon>Ecdysozoa</taxon>
        <taxon>Nematoda</taxon>
        <taxon>Chromadorea</taxon>
        <taxon>Rhabditida</taxon>
        <taxon>Tylenchina</taxon>
        <taxon>Cephalobomorpha</taxon>
        <taxon>Cephaloboidea</taxon>
        <taxon>Cephalobidae</taxon>
        <taxon>Acrobeloides</taxon>
    </lineage>
</organism>
<evidence type="ECO:0000313" key="3">
    <source>
        <dbReference type="WBParaSite" id="ACRNAN_Path_1347.g5294.t1"/>
    </source>
</evidence>
<keyword evidence="2" id="KW-1185">Reference proteome</keyword>
<reference evidence="3" key="1">
    <citation type="submission" date="2022-11" db="UniProtKB">
        <authorList>
            <consortium name="WormBaseParasite"/>
        </authorList>
    </citation>
    <scope>IDENTIFICATION</scope>
</reference>
<proteinExistence type="predicted"/>
<keyword evidence="1" id="KW-0812">Transmembrane</keyword>
<evidence type="ECO:0000256" key="1">
    <source>
        <dbReference type="SAM" id="Phobius"/>
    </source>
</evidence>